<organism evidence="2 3">
    <name type="scientific">Tenacibaculum caenipelagi</name>
    <dbReference type="NCBI Taxonomy" id="1325435"/>
    <lineage>
        <taxon>Bacteria</taxon>
        <taxon>Pseudomonadati</taxon>
        <taxon>Bacteroidota</taxon>
        <taxon>Flavobacteriia</taxon>
        <taxon>Flavobacteriales</taxon>
        <taxon>Flavobacteriaceae</taxon>
        <taxon>Tenacibaculum</taxon>
    </lineage>
</organism>
<evidence type="ECO:0000313" key="3">
    <source>
        <dbReference type="Proteomes" id="UP000295390"/>
    </source>
</evidence>
<keyword evidence="1" id="KW-0472">Membrane</keyword>
<keyword evidence="1" id="KW-0812">Transmembrane</keyword>
<dbReference type="Proteomes" id="UP000295390">
    <property type="component" value="Unassembled WGS sequence"/>
</dbReference>
<feature type="transmembrane region" description="Helical" evidence="1">
    <location>
        <begin position="5"/>
        <end position="24"/>
    </location>
</feature>
<reference evidence="2 3" key="1">
    <citation type="submission" date="2019-03" db="EMBL/GenBank/DDBJ databases">
        <title>Genomic Encyclopedia of Type Strains, Phase III (KMG-III): the genomes of soil and plant-associated and newly described type strains.</title>
        <authorList>
            <person name="Whitman W."/>
        </authorList>
    </citation>
    <scope>NUCLEOTIDE SEQUENCE [LARGE SCALE GENOMIC DNA]</scope>
    <source>
        <strain evidence="2 3">CECT 8283</strain>
    </source>
</reference>
<evidence type="ECO:0000313" key="2">
    <source>
        <dbReference type="EMBL" id="TDQ28394.1"/>
    </source>
</evidence>
<dbReference type="RefSeq" id="WP_133534942.1">
    <property type="nucleotide sequence ID" value="NZ_SNYH01000002.1"/>
</dbReference>
<dbReference type="EMBL" id="SNYH01000002">
    <property type="protein sequence ID" value="TDQ28394.1"/>
    <property type="molecule type" value="Genomic_DNA"/>
</dbReference>
<sequence length="442" mass="50458">MIKKVAYIFIIGCCILVTVGFFRYNPTVIYIDKVPVSAETVVHVNLREIEYNILCSFLKHPFSQLDFESSSTKKREKKESLLDQVEIPNSIFFYTNQQEFKGFLISNEISFKKSFVKTLQEEGFKEQNIKGASFYVKGRVVCVLKENTFQVLCKLDKDAVISPELLASLNSEDYFSNEAPIFDNIKDKEIPIAIATSQGDFFEIIIDEGQLMLRGQLNEESTAFLPFDATPSKGSIAMLSGKLNANLLVDNLGEKAKSSFKKLTSLSLDSITGKWNGALNFNLSSFIEKSDTIVSYEYDDDFNKVEKKQIQHMITPNVVLDIEGKGLCGYLNKKQAIKLVENDSVFTLMPLFTTYVSCKEDVLRLTSVKNQFEKKEAEETNKFLFWFDVAAYQEKERGMYTFQNKYLDKINTIQFSVAKNNEVKATVQLKNTSKNFFFQLSN</sequence>
<dbReference type="AlphaFoldDB" id="A0A4V3D365"/>
<evidence type="ECO:0000256" key="1">
    <source>
        <dbReference type="SAM" id="Phobius"/>
    </source>
</evidence>
<proteinExistence type="predicted"/>
<accession>A0A4V3D365</accession>
<protein>
    <submittedName>
        <fullName evidence="2">Uncharacterized protein</fullName>
    </submittedName>
</protein>
<gene>
    <name evidence="2" type="ORF">DFQ07_0764</name>
</gene>
<comment type="caution">
    <text evidence="2">The sequence shown here is derived from an EMBL/GenBank/DDBJ whole genome shotgun (WGS) entry which is preliminary data.</text>
</comment>
<dbReference type="OrthoDB" id="637901at2"/>
<name>A0A4V3D365_9FLAO</name>
<keyword evidence="1" id="KW-1133">Transmembrane helix</keyword>
<keyword evidence="3" id="KW-1185">Reference proteome</keyword>